<organism evidence="4 5">
    <name type="scientific">Vibrio eleionomae</name>
    <dbReference type="NCBI Taxonomy" id="2653505"/>
    <lineage>
        <taxon>Bacteria</taxon>
        <taxon>Pseudomonadati</taxon>
        <taxon>Pseudomonadota</taxon>
        <taxon>Gammaproteobacteria</taxon>
        <taxon>Vibrionales</taxon>
        <taxon>Vibrionaceae</taxon>
        <taxon>Vibrio</taxon>
    </lineage>
</organism>
<dbReference type="InterPro" id="IPR001509">
    <property type="entry name" value="Epimerase_deHydtase"/>
</dbReference>
<feature type="domain" description="NAD-dependent epimerase/dehydratase" evidence="2">
    <location>
        <begin position="3"/>
        <end position="226"/>
    </location>
</feature>
<dbReference type="Pfam" id="PF08338">
    <property type="entry name" value="DUF1731"/>
    <property type="match status" value="1"/>
</dbReference>
<dbReference type="InterPro" id="IPR036291">
    <property type="entry name" value="NAD(P)-bd_dom_sf"/>
</dbReference>
<reference evidence="4 5" key="1">
    <citation type="submission" date="2019-10" db="EMBL/GenBank/DDBJ databases">
        <title>Vibrio sp. nov. isolated from a shrimp pond.</title>
        <authorList>
            <person name="Gomez-Gil B."/>
            <person name="Enciso-Ibarra J."/>
            <person name="Enciso-Ibarra K."/>
            <person name="Bolan-Mejia C."/>
        </authorList>
    </citation>
    <scope>NUCLEOTIDE SEQUENCE [LARGE SCALE GENOMIC DNA]</scope>
    <source>
        <strain evidence="4 5">CAIM 722</strain>
    </source>
</reference>
<dbReference type="RefSeq" id="WP_161155129.1">
    <property type="nucleotide sequence ID" value="NZ_WEKT01000014.1"/>
</dbReference>
<evidence type="ECO:0000259" key="3">
    <source>
        <dbReference type="Pfam" id="PF08338"/>
    </source>
</evidence>
<dbReference type="InterPro" id="IPR013549">
    <property type="entry name" value="DUF1731"/>
</dbReference>
<dbReference type="SUPFAM" id="SSF51735">
    <property type="entry name" value="NAD(P)-binding Rossmann-fold domains"/>
    <property type="match status" value="1"/>
</dbReference>
<evidence type="ECO:0000313" key="4">
    <source>
        <dbReference type="EMBL" id="MZI93570.1"/>
    </source>
</evidence>
<dbReference type="Proteomes" id="UP000462621">
    <property type="component" value="Unassembled WGS sequence"/>
</dbReference>
<proteinExistence type="inferred from homology"/>
<sequence length="304" mass="34158">MKILITGGTGLIGRELIKLIMTHHLVVLTRNIYQARQKLAHISNSNLNFIRSLDELSTLDDFDAVINLAGEPIADKLWTKQQKKRICDSRWSITQQLVSLIQASSNPPRVFISGSAVGYYGDHQASRFDERVEVHSERFSHYVCANWEKIALNAKSDNTRVILLRTGVVLSMDGGAMKKMLLPYQLGLGGPIGNGKQLLPWIHMVDMARAIVYLLECEYAHGAFNITAPNPVSNKEFSKTLAHTLGRPHLLFTPKWLIKLLMGESSELLLDSLGAKPRRLIDAGFQFHFSRIEPALSNLLHHHH</sequence>
<dbReference type="PANTHER" id="PTHR11092">
    <property type="entry name" value="SUGAR NUCLEOTIDE EPIMERASE RELATED"/>
    <property type="match status" value="1"/>
</dbReference>
<dbReference type="Pfam" id="PF01370">
    <property type="entry name" value="Epimerase"/>
    <property type="match status" value="1"/>
</dbReference>
<dbReference type="CDD" id="cd05242">
    <property type="entry name" value="SDR_a8"/>
    <property type="match status" value="1"/>
</dbReference>
<keyword evidence="5" id="KW-1185">Reference proteome</keyword>
<dbReference type="Gene3D" id="3.40.50.720">
    <property type="entry name" value="NAD(P)-binding Rossmann-like Domain"/>
    <property type="match status" value="1"/>
</dbReference>
<dbReference type="EMBL" id="WEKT01000014">
    <property type="protein sequence ID" value="MZI93570.1"/>
    <property type="molecule type" value="Genomic_DNA"/>
</dbReference>
<evidence type="ECO:0000313" key="5">
    <source>
        <dbReference type="Proteomes" id="UP000462621"/>
    </source>
</evidence>
<comment type="caution">
    <text evidence="4">The sequence shown here is derived from an EMBL/GenBank/DDBJ whole genome shotgun (WGS) entry which is preliminary data.</text>
</comment>
<name>A0A7X4LKC3_9VIBR</name>
<feature type="domain" description="DUF1731" evidence="3">
    <location>
        <begin position="253"/>
        <end position="299"/>
    </location>
</feature>
<comment type="similarity">
    <text evidence="1">Belongs to the NAD(P)-dependent epimerase/dehydratase family. SDR39U1 subfamily.</text>
</comment>
<dbReference type="PANTHER" id="PTHR11092:SF0">
    <property type="entry name" value="EPIMERASE FAMILY PROTEIN SDR39U1"/>
    <property type="match status" value="1"/>
</dbReference>
<dbReference type="InterPro" id="IPR010099">
    <property type="entry name" value="SDR39U1"/>
</dbReference>
<protein>
    <submittedName>
        <fullName evidence="4">TIGR01777 family protein</fullName>
    </submittedName>
</protein>
<accession>A0A7X4LKC3</accession>
<dbReference type="NCBIfam" id="TIGR01777">
    <property type="entry name" value="yfcH"/>
    <property type="match status" value="1"/>
</dbReference>
<dbReference type="AlphaFoldDB" id="A0A7X4LKC3"/>
<gene>
    <name evidence="4" type="ORF">F9817_10210</name>
</gene>
<evidence type="ECO:0000259" key="2">
    <source>
        <dbReference type="Pfam" id="PF01370"/>
    </source>
</evidence>
<evidence type="ECO:0000256" key="1">
    <source>
        <dbReference type="ARBA" id="ARBA00009353"/>
    </source>
</evidence>